<geneLocation type="plasmid" evidence="3 4">
    <name>pFLIM02</name>
</geneLocation>
<organism evidence="3 4">
    <name type="scientific">Fibrisoma limi BUZ 3</name>
    <dbReference type="NCBI Taxonomy" id="1185876"/>
    <lineage>
        <taxon>Bacteria</taxon>
        <taxon>Pseudomonadati</taxon>
        <taxon>Bacteroidota</taxon>
        <taxon>Cytophagia</taxon>
        <taxon>Cytophagales</taxon>
        <taxon>Spirosomataceae</taxon>
        <taxon>Fibrisoma</taxon>
    </lineage>
</organism>
<keyword evidence="3" id="KW-0614">Plasmid</keyword>
<keyword evidence="2" id="KW-0812">Transmembrane</keyword>
<feature type="transmembrane region" description="Helical" evidence="2">
    <location>
        <begin position="14"/>
        <end position="34"/>
    </location>
</feature>
<keyword evidence="2" id="KW-0472">Membrane</keyword>
<accession>I2GU88</accession>
<dbReference type="Proteomes" id="UP000009309">
    <property type="component" value="Plasmid pFLIM02"/>
</dbReference>
<sequence length="318" mass="36082">MRNQPRNVMGGSEMWAGIVPGLGLMNFILGWISVPIETFLRRDFGERYYTRSNFVAGLIVLWAWSMLGSLLSFVGSLPLISSVVHHGEAAAESVSWLGSIIKWYMIIGLVHFVWIWVKDVMNKPEYSFSAGRSWLTPIGRLLIGFMNLFLNGILRLVAQLVPKHREQILAMQPVLRDVDTFTERFIEPTFVFVVALFCAAAGQTGIFWWLIFSIMALNLHTGQRHQADRSYILDIRDQMIMGRMMREATEGRWAKGSDRIRRMVSDVVKEAEQSPEIIETIKVQNPTLAEAAAALQRKRSKQQNPFSEGDNSEMAMAA</sequence>
<dbReference type="RefSeq" id="WP_015056851.1">
    <property type="nucleotide sequence ID" value="NC_019015.1"/>
</dbReference>
<gene>
    <name evidence="3" type="ORF">BN8_p06898</name>
</gene>
<evidence type="ECO:0000256" key="1">
    <source>
        <dbReference type="SAM" id="MobiDB-lite"/>
    </source>
</evidence>
<name>I2GU88_9BACT</name>
<protein>
    <submittedName>
        <fullName evidence="3">Uncharacterized protein</fullName>
    </submittedName>
</protein>
<proteinExistence type="predicted"/>
<evidence type="ECO:0000313" key="3">
    <source>
        <dbReference type="EMBL" id="CCH57689.1"/>
    </source>
</evidence>
<dbReference type="EMBL" id="HE805917">
    <property type="protein sequence ID" value="CCH57689.1"/>
    <property type="molecule type" value="Genomic_DNA"/>
</dbReference>
<keyword evidence="2" id="KW-1133">Transmembrane helix</keyword>
<feature type="region of interest" description="Disordered" evidence="1">
    <location>
        <begin position="293"/>
        <end position="318"/>
    </location>
</feature>
<evidence type="ECO:0000313" key="4">
    <source>
        <dbReference type="Proteomes" id="UP000009309"/>
    </source>
</evidence>
<dbReference type="OrthoDB" id="950992at2"/>
<evidence type="ECO:0000256" key="2">
    <source>
        <dbReference type="SAM" id="Phobius"/>
    </source>
</evidence>
<keyword evidence="4" id="KW-1185">Reference proteome</keyword>
<reference evidence="3 4" key="1">
    <citation type="journal article" date="2012" name="J. Bacteriol.">
        <title>Genome Sequence of the Filamentous Bacterium Fibrisoma limi BUZ 3T.</title>
        <authorList>
            <person name="Filippini M."/>
            <person name="Qi W."/>
            <person name="Jaenicke S."/>
            <person name="Goesmann A."/>
            <person name="Smits T.H."/>
            <person name="Bagheri H.C."/>
        </authorList>
    </citation>
    <scope>NUCLEOTIDE SEQUENCE [LARGE SCALE GENOMIC DNA]</scope>
    <source>
        <strain evidence="4">BUZ 3T</strain>
        <plasmid evidence="3 4">pFLIM02</plasmid>
    </source>
</reference>
<feature type="transmembrane region" description="Helical" evidence="2">
    <location>
        <begin position="100"/>
        <end position="117"/>
    </location>
</feature>
<feature type="transmembrane region" description="Helical" evidence="2">
    <location>
        <begin position="54"/>
        <end position="80"/>
    </location>
</feature>
<dbReference type="AlphaFoldDB" id="I2GU88"/>
<feature type="transmembrane region" description="Helical" evidence="2">
    <location>
        <begin position="190"/>
        <end position="219"/>
    </location>
</feature>